<feature type="domain" description="Acyl-CoA oxidase/dehydrogenase middle" evidence="7">
    <location>
        <begin position="162"/>
        <end position="262"/>
    </location>
</feature>
<comment type="similarity">
    <text evidence="2 5">Belongs to the acyl-CoA dehydrogenase family.</text>
</comment>
<dbReference type="GO" id="GO:0050660">
    <property type="term" value="F:flavin adenine dinucleotide binding"/>
    <property type="evidence" value="ECO:0007669"/>
    <property type="project" value="InterPro"/>
</dbReference>
<dbReference type="SUPFAM" id="SSF47203">
    <property type="entry name" value="Acyl-CoA dehydrogenase C-terminal domain-like"/>
    <property type="match status" value="1"/>
</dbReference>
<dbReference type="InterPro" id="IPR052166">
    <property type="entry name" value="Diverse_Acyl-CoA_DH"/>
</dbReference>
<proteinExistence type="inferred from homology"/>
<evidence type="ECO:0000256" key="4">
    <source>
        <dbReference type="ARBA" id="ARBA00022827"/>
    </source>
</evidence>
<evidence type="ECO:0000256" key="5">
    <source>
        <dbReference type="RuleBase" id="RU362125"/>
    </source>
</evidence>
<dbReference type="InterPro" id="IPR013786">
    <property type="entry name" value="AcylCoA_DH/ox_N"/>
</dbReference>
<dbReference type="Pfam" id="PF02771">
    <property type="entry name" value="Acyl-CoA_dh_N"/>
    <property type="match status" value="1"/>
</dbReference>
<keyword evidence="3 5" id="KW-0285">Flavoprotein</keyword>
<evidence type="ECO:0000259" key="8">
    <source>
        <dbReference type="Pfam" id="PF02771"/>
    </source>
</evidence>
<evidence type="ECO:0000256" key="2">
    <source>
        <dbReference type="ARBA" id="ARBA00009347"/>
    </source>
</evidence>
<keyword evidence="11" id="KW-1185">Reference proteome</keyword>
<keyword evidence="4 5" id="KW-0274">FAD</keyword>
<dbReference type="Gene3D" id="2.40.110.10">
    <property type="entry name" value="Butyryl-CoA Dehydrogenase, subunit A, domain 2"/>
    <property type="match status" value="1"/>
</dbReference>
<dbReference type="AlphaFoldDB" id="A0A066YHY3"/>
<dbReference type="EMBL" id="JNBY01000155">
    <property type="protein sequence ID" value="KDN81103.1"/>
    <property type="molecule type" value="Genomic_DNA"/>
</dbReference>
<dbReference type="SUPFAM" id="SSF56645">
    <property type="entry name" value="Acyl-CoA dehydrogenase NM domain-like"/>
    <property type="match status" value="1"/>
</dbReference>
<comment type="caution">
    <text evidence="10">The sequence shown here is derived from an EMBL/GenBank/DDBJ whole genome shotgun (WGS) entry which is preliminary data.</text>
</comment>
<dbReference type="InterPro" id="IPR009100">
    <property type="entry name" value="AcylCoA_DH/oxidase_NM_dom_sf"/>
</dbReference>
<feature type="domain" description="Acyl-CoA dehydrogenase/oxidase C-terminal" evidence="6">
    <location>
        <begin position="292"/>
        <end position="458"/>
    </location>
</feature>
<feature type="domain" description="Acyl-CoA dehydrogenase/oxidase N-terminal" evidence="8">
    <location>
        <begin position="39"/>
        <end position="156"/>
    </location>
</feature>
<dbReference type="Proteomes" id="UP000027178">
    <property type="component" value="Unassembled WGS sequence"/>
</dbReference>
<dbReference type="Gene3D" id="1.10.540.10">
    <property type="entry name" value="Acyl-CoA dehydrogenase/oxidase, N-terminal domain"/>
    <property type="match status" value="1"/>
</dbReference>
<dbReference type="InterPro" id="IPR036250">
    <property type="entry name" value="AcylCo_DH-like_C"/>
</dbReference>
<evidence type="ECO:0000259" key="9">
    <source>
        <dbReference type="Pfam" id="PF12806"/>
    </source>
</evidence>
<keyword evidence="5" id="KW-0560">Oxidoreductase</keyword>
<evidence type="ECO:0000256" key="1">
    <source>
        <dbReference type="ARBA" id="ARBA00001974"/>
    </source>
</evidence>
<evidence type="ECO:0000256" key="3">
    <source>
        <dbReference type="ARBA" id="ARBA00022630"/>
    </source>
</evidence>
<dbReference type="PANTHER" id="PTHR42803">
    <property type="entry name" value="ACYL-COA DEHYDROGENASE"/>
    <property type="match status" value="1"/>
</dbReference>
<dbReference type="InterPro" id="IPR046373">
    <property type="entry name" value="Acyl-CoA_Oxase/DH_mid-dom_sf"/>
</dbReference>
<dbReference type="InterPro" id="IPR009075">
    <property type="entry name" value="AcylCo_DH/oxidase_C"/>
</dbReference>
<dbReference type="Pfam" id="PF00441">
    <property type="entry name" value="Acyl-CoA_dh_1"/>
    <property type="match status" value="1"/>
</dbReference>
<name>A0A066YHY3_9ACTN</name>
<evidence type="ECO:0000259" key="6">
    <source>
        <dbReference type="Pfam" id="PF00441"/>
    </source>
</evidence>
<gene>
    <name evidence="10" type="ORF">KCH_71970</name>
</gene>
<dbReference type="Pfam" id="PF02770">
    <property type="entry name" value="Acyl-CoA_dh_M"/>
    <property type="match status" value="1"/>
</dbReference>
<protein>
    <submittedName>
        <fullName evidence="10">Acyl-CoA dehydrogenase</fullName>
    </submittedName>
</protein>
<dbReference type="OrthoDB" id="9807883at2"/>
<comment type="cofactor">
    <cofactor evidence="1 5">
        <name>FAD</name>
        <dbReference type="ChEBI" id="CHEBI:57692"/>
    </cofactor>
</comment>
<feature type="domain" description="Acetyl-CoA dehydrogenase-like C-terminal" evidence="9">
    <location>
        <begin position="478"/>
        <end position="593"/>
    </location>
</feature>
<dbReference type="GO" id="GO:0016627">
    <property type="term" value="F:oxidoreductase activity, acting on the CH-CH group of donors"/>
    <property type="evidence" value="ECO:0007669"/>
    <property type="project" value="InterPro"/>
</dbReference>
<sequence length="598" mass="64404">MAELLLSRRDLDFLLYDWLGAEELIARERFAEHDRETFDAVLDLAQELAARHFAPHNRRNDVEEPRFDGERVVLHPEVGAALKVFVDSGLMAAAMDHDLGGQQLPTLLANACTAWFQAANVGTAAYPFLTVANANLLAVYGTSEQRERLVRPLAAGRFFGTMCLSEPQAGSSLADVRTTAEPRPDGGYRLFGTKMWISGGDHELSENIVHLVLARTPGAPAGVRGLSLFAVPKYLVAADGSLGERNDVVLAGLNHKMGYRGTVNTVLNFGEGRHRPGGEPGAVGELVGELHQGLACMFHMMNEARTGVGLGAAALGYTGYLHALEYARSRPQGRPLTGRDPSAPQLPIVGHPDVRRLLLAQKSYVEGALALGLYCSRLIDEQRTAPDPAARAAAGQLLEVLTPVAKSWPSQWCLAANDLAIQVHGGYGYTRDHPVEQFYRDNRLNAIHEGTHGIQALDLLGRKVVRGGGAGLAVLLDAFAATAARAAQLGGEAGQFAAALEAAAGRVRHTTGVLWASGDPEVALPNASVYLEAVGHVVLAWIWLEQYLALGGADSAFHHGKRQAARWFFRVELPRTGPQFDLLDALDRTAADTPSEWF</sequence>
<dbReference type="Pfam" id="PF12806">
    <property type="entry name" value="Acyl-CoA_dh_C"/>
    <property type="match status" value="1"/>
</dbReference>
<dbReference type="Gene3D" id="1.20.140.10">
    <property type="entry name" value="Butyryl-CoA Dehydrogenase, subunit A, domain 3"/>
    <property type="match status" value="1"/>
</dbReference>
<dbReference type="RefSeq" id="WP_035869603.1">
    <property type="nucleotide sequence ID" value="NZ_KK853997.1"/>
</dbReference>
<evidence type="ECO:0000313" key="10">
    <source>
        <dbReference type="EMBL" id="KDN81103.1"/>
    </source>
</evidence>
<dbReference type="InterPro" id="IPR037069">
    <property type="entry name" value="AcylCoA_DH/ox_N_sf"/>
</dbReference>
<reference evidence="10 11" key="1">
    <citation type="submission" date="2014-05" db="EMBL/GenBank/DDBJ databases">
        <title>Draft Genome Sequence of Kitasatospora cheerisanensis KCTC 2395.</title>
        <authorList>
            <person name="Nam D.H."/>
        </authorList>
    </citation>
    <scope>NUCLEOTIDE SEQUENCE [LARGE SCALE GENOMIC DNA]</scope>
    <source>
        <strain evidence="10 11">KCTC 2395</strain>
    </source>
</reference>
<evidence type="ECO:0000259" key="7">
    <source>
        <dbReference type="Pfam" id="PF02770"/>
    </source>
</evidence>
<accession>A0A066YHY3</accession>
<dbReference type="PATRIC" id="fig|1348663.4.peg.6957"/>
<dbReference type="InterPro" id="IPR025878">
    <property type="entry name" value="Acyl-CoA_dh-like_C_dom"/>
</dbReference>
<dbReference type="PANTHER" id="PTHR42803:SF3">
    <property type="entry name" value="ACYL-COA DEHYDROGENASE-RELATED"/>
    <property type="match status" value="1"/>
</dbReference>
<dbReference type="eggNOG" id="COG1960">
    <property type="taxonomic scope" value="Bacteria"/>
</dbReference>
<organism evidence="10 11">
    <name type="scientific">Kitasatospora cheerisanensis KCTC 2395</name>
    <dbReference type="NCBI Taxonomy" id="1348663"/>
    <lineage>
        <taxon>Bacteria</taxon>
        <taxon>Bacillati</taxon>
        <taxon>Actinomycetota</taxon>
        <taxon>Actinomycetes</taxon>
        <taxon>Kitasatosporales</taxon>
        <taxon>Streptomycetaceae</taxon>
        <taxon>Kitasatospora</taxon>
    </lineage>
</organism>
<evidence type="ECO:0000313" key="11">
    <source>
        <dbReference type="Proteomes" id="UP000027178"/>
    </source>
</evidence>
<dbReference type="HOGENOM" id="CLU_018204_12_2_11"/>
<dbReference type="InterPro" id="IPR006091">
    <property type="entry name" value="Acyl-CoA_Oxase/DH_mid-dom"/>
</dbReference>